<dbReference type="OrthoDB" id="3194665at2"/>
<gene>
    <name evidence="4" type="ordered locus">Tcur_1516</name>
</gene>
<dbReference type="PANTHER" id="PTHR47691">
    <property type="entry name" value="REGULATOR-RELATED"/>
    <property type="match status" value="1"/>
</dbReference>
<sequence length="840" mass="92270">MGRVARPGRRPSPVPDPDSPLGRFAQGLRELRDQAGDPSYEALARETEQLGSPYSATSLRNAASGRTRPSWDVTEMFVRACVAFARKHPRRADSAAGEWKTDDLLAIWTARWQAISLSGEPAAAQPGARSPDRFAAGAPGRLPATLTRFVGREAELATGLRLLSESRLVTLTGIGGVGKTRLALHLAEAVAVRFPGGVHLVELAELTEPTMVDRAVATALGVQTEAERTPLEAMAEALRGRRTLLVLDNCEHLLEATAALTRALLHAVPQLRVLATSRQPLNEAGEQVLAVDPLPLPHRDGSAEQCCSAAVELFVDRAKAAVPDFRLTDANREAVVRVCRMLEGLPLALELAARRLRLLTVQELAERLDQRFALLGAAGADRTAPPRHRTLRAVFDWSHELCSAEERAAWERLSVCAGTVSLADAEALCADQRPAAQPALEAIAGLVDKSLLTRIEVRGRTRLRMLETVRMYGREHLAASGRDEQARRRHLEHYLGLARRAEDEYASPRQCRRLLRLREEHANLRQAFRYALADEQPSPLLFEGARALWLYWIACGNVGEGVHWMRRLSERFPEPPRPDLTTAWCWAMWAAAFALLLQGDHGGCAAFLDRVESVASRAGDGGAEWAGLQAAVHQQRGLSALFRGDTERAERHSHEALRFGGHRPGLLTTQQALAQIGLSAAVRGAGEEAVHFIRRAIELSEECGETWHRSYLLWTLAIAYTEEGRAREAVPLLRQSLDFKMQLGDLLGMATVSETLAWVLAQSGDPHTAALLLGAAHTTWRPAGAPQLWGFSHLVRYRDRGVQQIRRMLGEASFEKSYRAGERLGLDQALSQALGKRFPG</sequence>
<dbReference type="RefSeq" id="WP_012851876.1">
    <property type="nucleotide sequence ID" value="NC_013510.1"/>
</dbReference>
<dbReference type="Pfam" id="PF13401">
    <property type="entry name" value="AAA_22"/>
    <property type="match status" value="1"/>
</dbReference>
<dbReference type="PANTHER" id="PTHR47691:SF3">
    <property type="entry name" value="HTH-TYPE TRANSCRIPTIONAL REGULATOR RV0890C-RELATED"/>
    <property type="match status" value="1"/>
</dbReference>
<dbReference type="SUPFAM" id="SSF48452">
    <property type="entry name" value="TPR-like"/>
    <property type="match status" value="1"/>
</dbReference>
<evidence type="ECO:0000259" key="3">
    <source>
        <dbReference type="Pfam" id="PF25872"/>
    </source>
</evidence>
<dbReference type="SUPFAM" id="SSF52540">
    <property type="entry name" value="P-loop containing nucleoside triphosphate hydrolases"/>
    <property type="match status" value="1"/>
</dbReference>
<dbReference type="eggNOG" id="COG3903">
    <property type="taxonomic scope" value="Bacteria"/>
</dbReference>
<dbReference type="InterPro" id="IPR049945">
    <property type="entry name" value="AAA_22"/>
</dbReference>
<evidence type="ECO:0000256" key="1">
    <source>
        <dbReference type="SAM" id="MobiDB-lite"/>
    </source>
</evidence>
<feature type="domain" description="ORC1/DEAH AAA+ ATPase" evidence="2">
    <location>
        <begin position="165"/>
        <end position="259"/>
    </location>
</feature>
<dbReference type="EMBL" id="CP001738">
    <property type="protein sequence ID" value="ACY97092.1"/>
    <property type="molecule type" value="Genomic_DNA"/>
</dbReference>
<feature type="domain" description="Winged helix-turn-helix" evidence="3">
    <location>
        <begin position="404"/>
        <end position="478"/>
    </location>
</feature>
<dbReference type="InterPro" id="IPR027417">
    <property type="entry name" value="P-loop_NTPase"/>
</dbReference>
<feature type="region of interest" description="Disordered" evidence="1">
    <location>
        <begin position="1"/>
        <end position="23"/>
    </location>
</feature>
<evidence type="ECO:0000259" key="2">
    <source>
        <dbReference type="Pfam" id="PF13401"/>
    </source>
</evidence>
<dbReference type="InterPro" id="IPR058852">
    <property type="entry name" value="HTH_77"/>
</dbReference>
<evidence type="ECO:0000313" key="4">
    <source>
        <dbReference type="EMBL" id="ACY97092.1"/>
    </source>
</evidence>
<dbReference type="HOGENOM" id="CLU_004665_5_3_11"/>
<dbReference type="InterPro" id="IPR011990">
    <property type="entry name" value="TPR-like_helical_dom_sf"/>
</dbReference>
<dbReference type="Gene3D" id="3.40.50.300">
    <property type="entry name" value="P-loop containing nucleotide triphosphate hydrolases"/>
    <property type="match status" value="1"/>
</dbReference>
<reference evidence="4 5" key="1">
    <citation type="journal article" date="2011" name="Stand. Genomic Sci.">
        <title>Complete genome sequence of Thermomonospora curvata type strain (B9).</title>
        <authorList>
            <person name="Chertkov O."/>
            <person name="Sikorski J."/>
            <person name="Nolan M."/>
            <person name="Lapidus A."/>
            <person name="Lucas S."/>
            <person name="Del Rio T.G."/>
            <person name="Tice H."/>
            <person name="Cheng J.F."/>
            <person name="Goodwin L."/>
            <person name="Pitluck S."/>
            <person name="Liolios K."/>
            <person name="Ivanova N."/>
            <person name="Mavromatis K."/>
            <person name="Mikhailova N."/>
            <person name="Ovchinnikova G."/>
            <person name="Pati A."/>
            <person name="Chen A."/>
            <person name="Palaniappan K."/>
            <person name="Djao O.D."/>
            <person name="Land M."/>
            <person name="Hauser L."/>
            <person name="Chang Y.J."/>
            <person name="Jeffries C.D."/>
            <person name="Brettin T."/>
            <person name="Han C."/>
            <person name="Detter J.C."/>
            <person name="Rohde M."/>
            <person name="Goker M."/>
            <person name="Woyke T."/>
            <person name="Bristow J."/>
            <person name="Eisen J.A."/>
            <person name="Markowitz V."/>
            <person name="Hugenholtz P."/>
            <person name="Klenk H.P."/>
            <person name="Kyrpides N.C."/>
        </authorList>
    </citation>
    <scope>NUCLEOTIDE SEQUENCE [LARGE SCALE GENOMIC DNA]</scope>
    <source>
        <strain evidence="5">ATCC 19995 / DSM 43183 / JCM 3096 / KCTC 9072 / NBRC 15933 / NCIMB 10081 / Henssen B9</strain>
    </source>
</reference>
<dbReference type="Proteomes" id="UP000001918">
    <property type="component" value="Chromosome"/>
</dbReference>
<dbReference type="Gene3D" id="1.25.40.10">
    <property type="entry name" value="Tetratricopeptide repeat domain"/>
    <property type="match status" value="1"/>
</dbReference>
<proteinExistence type="predicted"/>
<dbReference type="KEGG" id="tcu:Tcur_1516"/>
<feature type="compositionally biased region" description="Polar residues" evidence="1">
    <location>
        <begin position="49"/>
        <end position="61"/>
    </location>
</feature>
<dbReference type="STRING" id="471852.Tcur_1516"/>
<keyword evidence="5" id="KW-1185">Reference proteome</keyword>
<dbReference type="AlphaFoldDB" id="D1AAT2"/>
<name>D1AAT2_THECD</name>
<evidence type="ECO:0000313" key="5">
    <source>
        <dbReference type="Proteomes" id="UP000001918"/>
    </source>
</evidence>
<dbReference type="GO" id="GO:0016887">
    <property type="term" value="F:ATP hydrolysis activity"/>
    <property type="evidence" value="ECO:0007669"/>
    <property type="project" value="InterPro"/>
</dbReference>
<protein>
    <submittedName>
        <fullName evidence="4">Tetratricopeptide TPR_4</fullName>
    </submittedName>
</protein>
<organism evidence="4 5">
    <name type="scientific">Thermomonospora curvata (strain ATCC 19995 / DSM 43183 / JCM 3096 / KCTC 9072 / NBRC 15933 / NCIMB 10081 / Henssen B9)</name>
    <dbReference type="NCBI Taxonomy" id="471852"/>
    <lineage>
        <taxon>Bacteria</taxon>
        <taxon>Bacillati</taxon>
        <taxon>Actinomycetota</taxon>
        <taxon>Actinomycetes</taxon>
        <taxon>Streptosporangiales</taxon>
        <taxon>Thermomonosporaceae</taxon>
        <taxon>Thermomonospora</taxon>
    </lineage>
</organism>
<accession>D1AAT2</accession>
<feature type="region of interest" description="Disordered" evidence="1">
    <location>
        <begin position="46"/>
        <end position="66"/>
    </location>
</feature>
<dbReference type="PRINTS" id="PR00364">
    <property type="entry name" value="DISEASERSIST"/>
</dbReference>
<dbReference type="Pfam" id="PF25872">
    <property type="entry name" value="HTH_77"/>
    <property type="match status" value="1"/>
</dbReference>